<dbReference type="FunFam" id="1.10.287.110:FF:000043">
    <property type="entry name" value="J-domain protein required for chloroplast accumulation response 1"/>
    <property type="match status" value="1"/>
</dbReference>
<dbReference type="RefSeq" id="XP_039119548.1">
    <property type="nucleotide sequence ID" value="XM_039263614.1"/>
</dbReference>
<dbReference type="GO" id="GO:0072583">
    <property type="term" value="P:clathrin-dependent endocytosis"/>
    <property type="evidence" value="ECO:0007669"/>
    <property type="project" value="TreeGrafter"/>
</dbReference>
<evidence type="ECO:0000313" key="2">
    <source>
        <dbReference type="Proteomes" id="UP001515500"/>
    </source>
</evidence>
<protein>
    <submittedName>
        <fullName evidence="3">J domain-containing protein required for chloroplast accumulation response 1 isoform X1</fullName>
    </submittedName>
</protein>
<evidence type="ECO:0000313" key="3">
    <source>
        <dbReference type="RefSeq" id="XP_039119548.1"/>
    </source>
</evidence>
<dbReference type="Gene3D" id="1.10.287.110">
    <property type="entry name" value="DnaJ domain"/>
    <property type="match status" value="1"/>
</dbReference>
<feature type="compositionally biased region" description="Basic and acidic residues" evidence="1">
    <location>
        <begin position="513"/>
        <end position="545"/>
    </location>
</feature>
<dbReference type="PANTHER" id="PTHR23172:SF64">
    <property type="entry name" value="J DOMAIN-CONTAINING PROTEIN REQUIRED FOR CHLOROPLAST ACCUMULATION RESPONSE 1"/>
    <property type="match status" value="1"/>
</dbReference>
<dbReference type="GO" id="GO:0031982">
    <property type="term" value="C:vesicle"/>
    <property type="evidence" value="ECO:0007669"/>
    <property type="project" value="TreeGrafter"/>
</dbReference>
<dbReference type="GeneID" id="120255841"/>
<dbReference type="InterPro" id="IPR036869">
    <property type="entry name" value="J_dom_sf"/>
</dbReference>
<dbReference type="GO" id="GO:0005783">
    <property type="term" value="C:endoplasmic reticulum"/>
    <property type="evidence" value="ECO:0007669"/>
    <property type="project" value="UniProtKB-ARBA"/>
</dbReference>
<accession>A0AB40AXJ5</accession>
<sequence length="746" mass="83015">METVLMEKLSEREEILLGHTSQDPFGGYLNKRSSEVDFQDVFGGPPRRGRADSLNLFPGRGRRCGVGEEVGGGRRARSGLVEKPVFGELGSPAMRKPVADDFFDDIFQGSDCSSPRGRRGKLDSFGSLPCSRIVSPTIQTLTPRTDAFLGGSSLPTPLSLSRKLGKVVGNQTPSYPSQRTLHKNDEGVPLVASQAVSSQEDHRNEAFPTYRQSPLSRHFAYSFEKTSKVPGSAGFSGETQARKNQTDPEGQSRSSRFHFSLYKWAGKGVTLMMPSNLKERSNNGYSGRVLPEIVLQEVDVHFDDEIKATISKTSEINGEDQYGKLANDLIVERTADPVIKEDLFPSEPEQNVIGSGMVEESDGKVEALQTMLGDSYLPTAPNDTGQEIPSTGHEAKVSVVNTLHDLFEKSGGKQENTNLSSPSEEIRGQRDAYEHANLNLPSDRENNVNYNEARPSMDGMQDVPISVEDELPGKRGKVRVKEFIKIFSRDAAPTRPKGTRSKETSGIKNQKPVRKDVRKCKVEKEESEHASKTDETKVSSRKDEVSTDNFTTISQILQQTEEPYRKFGSDIDVVSDSSLRKDDISAPESAEEVFCDSANIAVETHDLEACLDVDSGSFWFDRHYGITVEQLPQNQNELPQTDVQQDQFKIADTKIREWSKGKEGNIRSLLSTLHYVLWQECGWKPVPLVDIIEGNAVKRAYQKALLFLHPDKLQQKCAAAHQKYIAEKVFDILQEAWNQFNSVSVF</sequence>
<dbReference type="Proteomes" id="UP001515500">
    <property type="component" value="Unplaced"/>
</dbReference>
<keyword evidence="2" id="KW-1185">Reference proteome</keyword>
<reference evidence="3" key="1">
    <citation type="submission" date="2025-08" db="UniProtKB">
        <authorList>
            <consortium name="RefSeq"/>
        </authorList>
    </citation>
    <scope>IDENTIFICATION</scope>
</reference>
<dbReference type="GO" id="GO:0030276">
    <property type="term" value="F:clathrin binding"/>
    <property type="evidence" value="ECO:0007669"/>
    <property type="project" value="TreeGrafter"/>
</dbReference>
<dbReference type="CDD" id="cd06257">
    <property type="entry name" value="DnaJ"/>
    <property type="match status" value="1"/>
</dbReference>
<dbReference type="GO" id="GO:0072318">
    <property type="term" value="P:clathrin coat disassembly"/>
    <property type="evidence" value="ECO:0007669"/>
    <property type="project" value="TreeGrafter"/>
</dbReference>
<dbReference type="AlphaFoldDB" id="A0AB40AXJ5"/>
<organism evidence="2 3">
    <name type="scientific">Dioscorea cayennensis subsp. rotundata</name>
    <name type="common">White Guinea yam</name>
    <name type="synonym">Dioscorea rotundata</name>
    <dbReference type="NCBI Taxonomy" id="55577"/>
    <lineage>
        <taxon>Eukaryota</taxon>
        <taxon>Viridiplantae</taxon>
        <taxon>Streptophyta</taxon>
        <taxon>Embryophyta</taxon>
        <taxon>Tracheophyta</taxon>
        <taxon>Spermatophyta</taxon>
        <taxon>Magnoliopsida</taxon>
        <taxon>Liliopsida</taxon>
        <taxon>Dioscoreales</taxon>
        <taxon>Dioscoreaceae</taxon>
        <taxon>Dioscorea</taxon>
    </lineage>
</organism>
<evidence type="ECO:0000256" key="1">
    <source>
        <dbReference type="SAM" id="MobiDB-lite"/>
    </source>
</evidence>
<name>A0AB40AXJ5_DIOCR</name>
<dbReference type="SUPFAM" id="SSF46565">
    <property type="entry name" value="Chaperone J-domain"/>
    <property type="match status" value="1"/>
</dbReference>
<gene>
    <name evidence="3" type="primary">LOC120255841</name>
</gene>
<feature type="region of interest" description="Disordered" evidence="1">
    <location>
        <begin position="489"/>
        <end position="545"/>
    </location>
</feature>
<proteinExistence type="predicted"/>
<dbReference type="PANTHER" id="PTHR23172">
    <property type="entry name" value="AUXILIN/CYCLIN G-ASSOCIATED KINASE-RELATED"/>
    <property type="match status" value="1"/>
</dbReference>
<dbReference type="InterPro" id="IPR001623">
    <property type="entry name" value="DnaJ_domain"/>
</dbReference>
<feature type="region of interest" description="Disordered" evidence="1">
    <location>
        <begin position="227"/>
        <end position="254"/>
    </location>
</feature>